<dbReference type="SMART" id="SM00044">
    <property type="entry name" value="CYCc"/>
    <property type="match status" value="1"/>
</dbReference>
<dbReference type="GO" id="GO:0035556">
    <property type="term" value="P:intracellular signal transduction"/>
    <property type="evidence" value="ECO:0007669"/>
    <property type="project" value="InterPro"/>
</dbReference>
<dbReference type="InterPro" id="IPR050697">
    <property type="entry name" value="Adenylyl/Guanylyl_Cyclase_3/4"/>
</dbReference>
<evidence type="ECO:0000256" key="1">
    <source>
        <dbReference type="SAM" id="Phobius"/>
    </source>
</evidence>
<keyword evidence="4" id="KW-1185">Reference proteome</keyword>
<proteinExistence type="predicted"/>
<dbReference type="EMBL" id="FTOA01000002">
    <property type="protein sequence ID" value="SIS55148.1"/>
    <property type="molecule type" value="Genomic_DNA"/>
</dbReference>
<keyword evidence="1" id="KW-0472">Membrane</keyword>
<dbReference type="OrthoDB" id="9762462at2"/>
<dbReference type="PANTHER" id="PTHR43081">
    <property type="entry name" value="ADENYLATE CYCLASE, TERMINAL-DIFFERENTIATION SPECIFIC-RELATED"/>
    <property type="match status" value="1"/>
</dbReference>
<dbReference type="STRING" id="80876.SAMN05421779_102552"/>
<evidence type="ECO:0000259" key="2">
    <source>
        <dbReference type="PROSITE" id="PS50125"/>
    </source>
</evidence>
<dbReference type="InterPro" id="IPR001054">
    <property type="entry name" value="A/G_cyclase"/>
</dbReference>
<dbReference type="GO" id="GO:0004016">
    <property type="term" value="F:adenylate cyclase activity"/>
    <property type="evidence" value="ECO:0007669"/>
    <property type="project" value="UniProtKB-ARBA"/>
</dbReference>
<dbReference type="GO" id="GO:0009190">
    <property type="term" value="P:cyclic nucleotide biosynthetic process"/>
    <property type="evidence" value="ECO:0007669"/>
    <property type="project" value="InterPro"/>
</dbReference>
<dbReference type="Pfam" id="PF00211">
    <property type="entry name" value="Guanylate_cyc"/>
    <property type="match status" value="1"/>
</dbReference>
<feature type="domain" description="Guanylate cyclase" evidence="2">
    <location>
        <begin position="268"/>
        <end position="389"/>
    </location>
</feature>
<organism evidence="3 4">
    <name type="scientific">Insolitispirillum peregrinum</name>
    <dbReference type="NCBI Taxonomy" id="80876"/>
    <lineage>
        <taxon>Bacteria</taxon>
        <taxon>Pseudomonadati</taxon>
        <taxon>Pseudomonadota</taxon>
        <taxon>Alphaproteobacteria</taxon>
        <taxon>Rhodospirillales</taxon>
        <taxon>Novispirillaceae</taxon>
        <taxon>Insolitispirillum</taxon>
    </lineage>
</organism>
<dbReference type="InterPro" id="IPR029787">
    <property type="entry name" value="Nucleotide_cyclase"/>
</dbReference>
<feature type="transmembrane region" description="Helical" evidence="1">
    <location>
        <begin position="197"/>
        <end position="220"/>
    </location>
</feature>
<dbReference type="RefSeq" id="WP_076399401.1">
    <property type="nucleotide sequence ID" value="NZ_FTOA01000002.1"/>
</dbReference>
<dbReference type="CDD" id="cd07302">
    <property type="entry name" value="CHD"/>
    <property type="match status" value="1"/>
</dbReference>
<evidence type="ECO:0000313" key="4">
    <source>
        <dbReference type="Proteomes" id="UP000185678"/>
    </source>
</evidence>
<gene>
    <name evidence="3" type="ORF">SAMN05421779_102552</name>
</gene>
<dbReference type="Gene3D" id="3.30.70.1230">
    <property type="entry name" value="Nucleotide cyclase"/>
    <property type="match status" value="1"/>
</dbReference>
<dbReference type="Proteomes" id="UP000185678">
    <property type="component" value="Unassembled WGS sequence"/>
</dbReference>
<accession>A0A1N7K0P9</accession>
<protein>
    <submittedName>
        <fullName evidence="3">Adenylate cyclase, class 3</fullName>
    </submittedName>
</protein>
<dbReference type="PANTHER" id="PTHR43081:SF1">
    <property type="entry name" value="ADENYLATE CYCLASE, TERMINAL-DIFFERENTIATION SPECIFIC"/>
    <property type="match status" value="1"/>
</dbReference>
<dbReference type="SUPFAM" id="SSF55073">
    <property type="entry name" value="Nucleotide cyclase"/>
    <property type="match status" value="1"/>
</dbReference>
<evidence type="ECO:0000313" key="3">
    <source>
        <dbReference type="EMBL" id="SIS55148.1"/>
    </source>
</evidence>
<dbReference type="AlphaFoldDB" id="A0A1N7K0P9"/>
<dbReference type="PROSITE" id="PS50125">
    <property type="entry name" value="GUANYLATE_CYCLASE_2"/>
    <property type="match status" value="1"/>
</dbReference>
<name>A0A1N7K0P9_9PROT</name>
<sequence length="435" mass="47781">MDSSNRPSDEVQDDQPYPLQRAFRRHILPLLAGLMVLSALLSLYRGGKLAEDIYLKVAQERAHQIALAAQRVAPDAWQQLLSVKPQDAVPEIAIDSPLRHAVQVSMADRGMARIKIYDPQGRLLFSTADLVAGGVDRAPELWRLLETQEPQIELQSDRGEDLYEIYVWLPDEEGKLQLVFELYEPAGDLNSLLLRNIIPQVAAPMLLLGGLAFLLGRMVARAQRDINRHSANVQGLRQRLQRLVSGQALGAALRADGDQLQSRVLDATLLYSDIRSFTSYAESNPPERVVALLNQVMAIQVKAVRAHHGDVDKMIGDALLAVFEGSERAARAVACAMQIQADLKAIPDLPRRVGIGLHDGYVIAGTIGTSDRQDFTVIGDAVNVSARLCSEAAEQQVVIDTATLARAGHPEGFGEVEGIQLKGRTEPLRIRRMTV</sequence>
<reference evidence="3 4" key="1">
    <citation type="submission" date="2017-01" db="EMBL/GenBank/DDBJ databases">
        <authorList>
            <person name="Mah S.A."/>
            <person name="Swanson W.J."/>
            <person name="Moy G.W."/>
            <person name="Vacquier V.D."/>
        </authorList>
    </citation>
    <scope>NUCLEOTIDE SEQUENCE [LARGE SCALE GENOMIC DNA]</scope>
    <source>
        <strain evidence="3 4">DSM 11589</strain>
    </source>
</reference>
<keyword evidence="1" id="KW-1133">Transmembrane helix</keyword>
<keyword evidence="1" id="KW-0812">Transmembrane</keyword>
<feature type="transmembrane region" description="Helical" evidence="1">
    <location>
        <begin position="27"/>
        <end position="44"/>
    </location>
</feature>